<dbReference type="InterPro" id="IPR000620">
    <property type="entry name" value="EamA_dom"/>
</dbReference>
<evidence type="ECO:0000256" key="7">
    <source>
        <dbReference type="SAM" id="Phobius"/>
    </source>
</evidence>
<gene>
    <name evidence="9" type="ORF">GCM10025782_10750</name>
</gene>
<keyword evidence="3" id="KW-1003">Cell membrane</keyword>
<evidence type="ECO:0000256" key="6">
    <source>
        <dbReference type="ARBA" id="ARBA00023136"/>
    </source>
</evidence>
<dbReference type="RefSeq" id="WP_345501676.1">
    <property type="nucleotide sequence ID" value="NZ_BAABLO010000004.1"/>
</dbReference>
<evidence type="ECO:0000256" key="2">
    <source>
        <dbReference type="ARBA" id="ARBA00007362"/>
    </source>
</evidence>
<feature type="transmembrane region" description="Helical" evidence="7">
    <location>
        <begin position="237"/>
        <end position="256"/>
    </location>
</feature>
<feature type="domain" description="EamA" evidence="8">
    <location>
        <begin position="149"/>
        <end position="280"/>
    </location>
</feature>
<dbReference type="Gene3D" id="1.10.3730.20">
    <property type="match status" value="1"/>
</dbReference>
<feature type="transmembrane region" description="Helical" evidence="7">
    <location>
        <begin position="95"/>
        <end position="117"/>
    </location>
</feature>
<name>A0ABP8XY16_9MICO</name>
<dbReference type="SUPFAM" id="SSF103481">
    <property type="entry name" value="Multidrug resistance efflux transporter EmrE"/>
    <property type="match status" value="2"/>
</dbReference>
<reference evidence="10" key="1">
    <citation type="journal article" date="2019" name="Int. J. Syst. Evol. Microbiol.">
        <title>The Global Catalogue of Microorganisms (GCM) 10K type strain sequencing project: providing services to taxonomists for standard genome sequencing and annotation.</title>
        <authorList>
            <consortium name="The Broad Institute Genomics Platform"/>
            <consortium name="The Broad Institute Genome Sequencing Center for Infectious Disease"/>
            <person name="Wu L."/>
            <person name="Ma J."/>
        </authorList>
    </citation>
    <scope>NUCLEOTIDE SEQUENCE [LARGE SCALE GENOMIC DNA]</scope>
    <source>
        <strain evidence="10">JCM 18961</strain>
    </source>
</reference>
<sequence>MLRSVPASRLATLLLVSVTAVWGSTFFLIRDLVAHVPSADFLAVRFAIAAAAMAVVFRRQTLALTRREVTLGVGLGVLYGLAQLLQTVGLEHTDASVSGFVTGTYVVLTPVLGAVLLRDRIPGSTWLAVGLATVGLGVLSLRGLSVGLGEGLTLAAAALYALHIIGLGRWSTARSATGLATVQACVITLVTLVGALPGGITVPSTGGQWSSLVYMALVAGAVALWAQTWAQSHMPAARAAIVMTMEPVFAAFFAVLLGGESLTARMLLGGGLVLTAMYVVELLGRRTPGASAEQERPAELLHHEV</sequence>
<evidence type="ECO:0000256" key="3">
    <source>
        <dbReference type="ARBA" id="ARBA00022475"/>
    </source>
</evidence>
<dbReference type="Pfam" id="PF00892">
    <property type="entry name" value="EamA"/>
    <property type="match status" value="2"/>
</dbReference>
<evidence type="ECO:0000256" key="4">
    <source>
        <dbReference type="ARBA" id="ARBA00022692"/>
    </source>
</evidence>
<keyword evidence="10" id="KW-1185">Reference proteome</keyword>
<feature type="transmembrane region" description="Helical" evidence="7">
    <location>
        <begin position="212"/>
        <end position="230"/>
    </location>
</feature>
<dbReference type="InterPro" id="IPR051258">
    <property type="entry name" value="Diverse_Substrate_Transporter"/>
</dbReference>
<feature type="transmembrane region" description="Helical" evidence="7">
    <location>
        <begin position="151"/>
        <end position="168"/>
    </location>
</feature>
<comment type="subcellular location">
    <subcellularLocation>
        <location evidence="1">Cell membrane</location>
        <topology evidence="1">Multi-pass membrane protein</topology>
    </subcellularLocation>
</comment>
<dbReference type="EMBL" id="BAABLO010000004">
    <property type="protein sequence ID" value="GAA4715822.1"/>
    <property type="molecule type" value="Genomic_DNA"/>
</dbReference>
<feature type="transmembrane region" description="Helical" evidence="7">
    <location>
        <begin position="124"/>
        <end position="145"/>
    </location>
</feature>
<feature type="transmembrane region" description="Helical" evidence="7">
    <location>
        <begin position="69"/>
        <end position="89"/>
    </location>
</feature>
<dbReference type="PANTHER" id="PTHR42920:SF5">
    <property type="entry name" value="EAMA DOMAIN-CONTAINING PROTEIN"/>
    <property type="match status" value="1"/>
</dbReference>
<feature type="domain" description="EamA" evidence="8">
    <location>
        <begin position="12"/>
        <end position="140"/>
    </location>
</feature>
<proteinExistence type="inferred from homology"/>
<feature type="transmembrane region" description="Helical" evidence="7">
    <location>
        <begin position="39"/>
        <end position="57"/>
    </location>
</feature>
<feature type="transmembrane region" description="Helical" evidence="7">
    <location>
        <begin position="262"/>
        <end position="280"/>
    </location>
</feature>
<organism evidence="9 10">
    <name type="scientific">Pedococcus ginsenosidimutans</name>
    <dbReference type="NCBI Taxonomy" id="490570"/>
    <lineage>
        <taxon>Bacteria</taxon>
        <taxon>Bacillati</taxon>
        <taxon>Actinomycetota</taxon>
        <taxon>Actinomycetes</taxon>
        <taxon>Micrococcales</taxon>
        <taxon>Intrasporangiaceae</taxon>
        <taxon>Pedococcus</taxon>
    </lineage>
</organism>
<dbReference type="PANTHER" id="PTHR42920">
    <property type="entry name" value="OS03G0707200 PROTEIN-RELATED"/>
    <property type="match status" value="1"/>
</dbReference>
<keyword evidence="6 7" id="KW-0472">Membrane</keyword>
<comment type="caution">
    <text evidence="9">The sequence shown here is derived from an EMBL/GenBank/DDBJ whole genome shotgun (WGS) entry which is preliminary data.</text>
</comment>
<dbReference type="InterPro" id="IPR037185">
    <property type="entry name" value="EmrE-like"/>
</dbReference>
<keyword evidence="5 7" id="KW-1133">Transmembrane helix</keyword>
<evidence type="ECO:0000256" key="1">
    <source>
        <dbReference type="ARBA" id="ARBA00004651"/>
    </source>
</evidence>
<evidence type="ECO:0000313" key="9">
    <source>
        <dbReference type="EMBL" id="GAA4715822.1"/>
    </source>
</evidence>
<protein>
    <submittedName>
        <fullName evidence="9">DMT family transporter</fullName>
    </submittedName>
</protein>
<evidence type="ECO:0000313" key="10">
    <source>
        <dbReference type="Proteomes" id="UP001500556"/>
    </source>
</evidence>
<evidence type="ECO:0000259" key="8">
    <source>
        <dbReference type="Pfam" id="PF00892"/>
    </source>
</evidence>
<accession>A0ABP8XY16</accession>
<feature type="transmembrane region" description="Helical" evidence="7">
    <location>
        <begin position="180"/>
        <end position="200"/>
    </location>
</feature>
<evidence type="ECO:0000256" key="5">
    <source>
        <dbReference type="ARBA" id="ARBA00022989"/>
    </source>
</evidence>
<dbReference type="Proteomes" id="UP001500556">
    <property type="component" value="Unassembled WGS sequence"/>
</dbReference>
<comment type="similarity">
    <text evidence="2">Belongs to the EamA transporter family.</text>
</comment>
<keyword evidence="4 7" id="KW-0812">Transmembrane</keyword>